<proteinExistence type="predicted"/>
<evidence type="ECO:0000256" key="2">
    <source>
        <dbReference type="SAM" id="Phobius"/>
    </source>
</evidence>
<keyword evidence="2" id="KW-0812">Transmembrane</keyword>
<keyword evidence="2" id="KW-0472">Membrane</keyword>
<keyword evidence="2" id="KW-1133">Transmembrane helix</keyword>
<dbReference type="RefSeq" id="WP_090715770.1">
    <property type="nucleotide sequence ID" value="NZ_CBCSKY010000019.1"/>
</dbReference>
<evidence type="ECO:0000313" key="4">
    <source>
        <dbReference type="Proteomes" id="UP000199050"/>
    </source>
</evidence>
<gene>
    <name evidence="3" type="ORF">SAMN05216192_11961</name>
</gene>
<name>A0A1G8UPP8_9BACL</name>
<dbReference type="Proteomes" id="UP000199050">
    <property type="component" value="Unassembled WGS sequence"/>
</dbReference>
<organism evidence="3 4">
    <name type="scientific">Paenibacillus typhae</name>
    <dbReference type="NCBI Taxonomy" id="1174501"/>
    <lineage>
        <taxon>Bacteria</taxon>
        <taxon>Bacillati</taxon>
        <taxon>Bacillota</taxon>
        <taxon>Bacilli</taxon>
        <taxon>Bacillales</taxon>
        <taxon>Paenibacillaceae</taxon>
        <taxon>Paenibacillus</taxon>
    </lineage>
</organism>
<dbReference type="AlphaFoldDB" id="A0A1G8UPP8"/>
<protein>
    <recommendedName>
        <fullName evidence="5">DUF4367 domain-containing protein</fullName>
    </recommendedName>
</protein>
<reference evidence="4" key="1">
    <citation type="submission" date="2016-10" db="EMBL/GenBank/DDBJ databases">
        <authorList>
            <person name="Varghese N."/>
            <person name="Submissions S."/>
        </authorList>
    </citation>
    <scope>NUCLEOTIDE SEQUENCE [LARGE SCALE GENOMIC DNA]</scope>
    <source>
        <strain evidence="4">CGMCC 1.11012</strain>
    </source>
</reference>
<dbReference type="OrthoDB" id="2547978at2"/>
<evidence type="ECO:0000313" key="3">
    <source>
        <dbReference type="EMBL" id="SDJ55788.1"/>
    </source>
</evidence>
<sequence>MTNPEIKSSNKSGSETTDAAWLKMQKLLADEPVNPVWDSWGQAGSYNAEEEEANRRISSSALHNAGGLPEREAPATGAVKPSKASSRRKTRMTRSRKWAAAAAAAALTAVVLATPVGNTAMAAILNQFRMQDVTVVNESEIRELFNQINEGEAVSEAVNKFGSFKTTYGTYYDSLLLDQLQSVVGYPAMNTAILEDIHSVQVTESRDATMTLKVDAVNEALKRLGAKQLLPESVDGKPITLHLPETVIYDLSTADGQWASLSQMDTPSIKMDSSIEVDEALQAVLNLPILPEHWKTSLQQSRVLAGELPMPLIKGDSAKEITVAGTPVILQEFDYSQDPVFNATWIREGQMFELSGGSRYPDKDEFIAKLQELITE</sequence>
<accession>A0A1G8UPP8</accession>
<evidence type="ECO:0008006" key="5">
    <source>
        <dbReference type="Google" id="ProtNLM"/>
    </source>
</evidence>
<evidence type="ECO:0000256" key="1">
    <source>
        <dbReference type="SAM" id="MobiDB-lite"/>
    </source>
</evidence>
<dbReference type="STRING" id="1174501.SAMN05216192_11961"/>
<feature type="region of interest" description="Disordered" evidence="1">
    <location>
        <begin position="39"/>
        <end position="93"/>
    </location>
</feature>
<dbReference type="EMBL" id="FNDX01000019">
    <property type="protein sequence ID" value="SDJ55788.1"/>
    <property type="molecule type" value="Genomic_DNA"/>
</dbReference>
<feature type="transmembrane region" description="Helical" evidence="2">
    <location>
        <begin position="98"/>
        <end position="125"/>
    </location>
</feature>
<keyword evidence="4" id="KW-1185">Reference proteome</keyword>